<dbReference type="PANTHER" id="PTHR35046:SF9">
    <property type="entry name" value="RNA-DIRECTED DNA POLYMERASE"/>
    <property type="match status" value="1"/>
</dbReference>
<protein>
    <recommendedName>
        <fullName evidence="6">Retrotransposon gag domain-containing protein</fullName>
    </recommendedName>
</protein>
<evidence type="ECO:0000259" key="2">
    <source>
        <dbReference type="Pfam" id="PF03732"/>
    </source>
</evidence>
<evidence type="ECO:0008006" key="6">
    <source>
        <dbReference type="Google" id="ProtNLM"/>
    </source>
</evidence>
<dbReference type="InterPro" id="IPR025452">
    <property type="entry name" value="DUF4218"/>
</dbReference>
<dbReference type="Pfam" id="PF13960">
    <property type="entry name" value="DUF4218"/>
    <property type="match status" value="1"/>
</dbReference>
<dbReference type="PANTHER" id="PTHR35046">
    <property type="entry name" value="ZINC KNUCKLE (CCHC-TYPE) FAMILY PROTEIN"/>
    <property type="match status" value="1"/>
</dbReference>
<dbReference type="EMBL" id="KQ483448">
    <property type="protein sequence ID" value="KYP50813.1"/>
    <property type="molecule type" value="Genomic_DNA"/>
</dbReference>
<feature type="compositionally biased region" description="Basic and acidic residues" evidence="1">
    <location>
        <begin position="1"/>
        <end position="13"/>
    </location>
</feature>
<evidence type="ECO:0000313" key="4">
    <source>
        <dbReference type="EMBL" id="KYP50813.1"/>
    </source>
</evidence>
<accession>A0A151S7M2</accession>
<dbReference type="Gramene" id="C.cajan_27054.t">
    <property type="protein sequence ID" value="C.cajan_27054.t"/>
    <property type="gene ID" value="C.cajan_27054"/>
</dbReference>
<feature type="domain" description="Retrotransposon gag" evidence="2">
    <location>
        <begin position="88"/>
        <end position="185"/>
    </location>
</feature>
<dbReference type="AlphaFoldDB" id="A0A151S7M2"/>
<name>A0A151S7M2_CAJCA</name>
<dbReference type="Pfam" id="PF03732">
    <property type="entry name" value="Retrotrans_gag"/>
    <property type="match status" value="1"/>
</dbReference>
<gene>
    <name evidence="4" type="ORF">KK1_027378</name>
</gene>
<reference evidence="4" key="1">
    <citation type="journal article" date="2012" name="Nat. Biotechnol.">
        <title>Draft genome sequence of pigeonpea (Cajanus cajan), an orphan legume crop of resource-poor farmers.</title>
        <authorList>
            <person name="Varshney R.K."/>
            <person name="Chen W."/>
            <person name="Li Y."/>
            <person name="Bharti A.K."/>
            <person name="Saxena R.K."/>
            <person name="Schlueter J.A."/>
            <person name="Donoghue M.T."/>
            <person name="Azam S."/>
            <person name="Fan G."/>
            <person name="Whaley A.M."/>
            <person name="Farmer A.D."/>
            <person name="Sheridan J."/>
            <person name="Iwata A."/>
            <person name="Tuteja R."/>
            <person name="Penmetsa R.V."/>
            <person name="Wu W."/>
            <person name="Upadhyaya H.D."/>
            <person name="Yang S.P."/>
            <person name="Shah T."/>
            <person name="Saxena K.B."/>
            <person name="Michael T."/>
            <person name="McCombie W.R."/>
            <person name="Yang B."/>
            <person name="Zhang G."/>
            <person name="Yang H."/>
            <person name="Wang J."/>
            <person name="Spillane C."/>
            <person name="Cook D.R."/>
            <person name="May G.D."/>
            <person name="Xu X."/>
            <person name="Jackson S.A."/>
        </authorList>
    </citation>
    <scope>NUCLEOTIDE SEQUENCE [LARGE SCALE GENOMIC DNA]</scope>
</reference>
<evidence type="ECO:0000313" key="5">
    <source>
        <dbReference type="Proteomes" id="UP000075243"/>
    </source>
</evidence>
<feature type="region of interest" description="Disordered" evidence="1">
    <location>
        <begin position="1"/>
        <end position="54"/>
    </location>
</feature>
<dbReference type="Proteomes" id="UP000075243">
    <property type="component" value="Unassembled WGS sequence"/>
</dbReference>
<sequence length="255" mass="30447">MVPSTIHEEEGHHTPSPSDIFYSSHHNDDYYQRPPRQHRHKESSNREPNITLPPFDGKDNVESYLYWEMKVEQLFSFHGVSEERKVCLATLSFQGHAMYWWTSLEKEKRINHEPPIQYWNELRSALRRRHIPPYYDRELMDKLQRLKQGSSSVEEYRQSMELLMMRAGIREEERTTISRFQSGLNLEIRDKVELLPYRDLNELVQLCSRVEYLGHLKSFVCNKARPKGSIVEGYLMEEILTYCSMYLDDIETKLN</sequence>
<evidence type="ECO:0000256" key="1">
    <source>
        <dbReference type="SAM" id="MobiDB-lite"/>
    </source>
</evidence>
<organism evidence="4 5">
    <name type="scientific">Cajanus cajan</name>
    <name type="common">Pigeon pea</name>
    <name type="synonym">Cajanus indicus</name>
    <dbReference type="NCBI Taxonomy" id="3821"/>
    <lineage>
        <taxon>Eukaryota</taxon>
        <taxon>Viridiplantae</taxon>
        <taxon>Streptophyta</taxon>
        <taxon>Embryophyta</taxon>
        <taxon>Tracheophyta</taxon>
        <taxon>Spermatophyta</taxon>
        <taxon>Magnoliopsida</taxon>
        <taxon>eudicotyledons</taxon>
        <taxon>Gunneridae</taxon>
        <taxon>Pentapetalae</taxon>
        <taxon>rosids</taxon>
        <taxon>fabids</taxon>
        <taxon>Fabales</taxon>
        <taxon>Fabaceae</taxon>
        <taxon>Papilionoideae</taxon>
        <taxon>50 kb inversion clade</taxon>
        <taxon>NPAAA clade</taxon>
        <taxon>indigoferoid/millettioid clade</taxon>
        <taxon>Phaseoleae</taxon>
        <taxon>Cajanus</taxon>
    </lineage>
</organism>
<evidence type="ECO:0000259" key="3">
    <source>
        <dbReference type="Pfam" id="PF13960"/>
    </source>
</evidence>
<keyword evidence="5" id="KW-1185">Reference proteome</keyword>
<dbReference type="InterPro" id="IPR005162">
    <property type="entry name" value="Retrotrans_gag_dom"/>
</dbReference>
<proteinExistence type="predicted"/>
<feature type="domain" description="DUF4218" evidence="3">
    <location>
        <begin position="212"/>
        <end position="255"/>
    </location>
</feature>